<evidence type="ECO:0000256" key="1">
    <source>
        <dbReference type="ARBA" id="ARBA00004651"/>
    </source>
</evidence>
<feature type="domain" description="ComEC/Rec2-related protein" evidence="7">
    <location>
        <begin position="37"/>
        <end position="184"/>
    </location>
</feature>
<reference evidence="8 9" key="1">
    <citation type="journal article" date="2015" name="Nature">
        <title>rRNA introns, odd ribosomes, and small enigmatic genomes across a large radiation of phyla.</title>
        <authorList>
            <person name="Brown C.T."/>
            <person name="Hug L.A."/>
            <person name="Thomas B.C."/>
            <person name="Sharon I."/>
            <person name="Castelle C.J."/>
            <person name="Singh A."/>
            <person name="Wilkins M.J."/>
            <person name="Williams K.H."/>
            <person name="Banfield J.F."/>
        </authorList>
    </citation>
    <scope>NUCLEOTIDE SEQUENCE [LARGE SCALE GENOMIC DNA]</scope>
</reference>
<sequence>MGIGIMLLIYKFLDKDSLIGVIERSLPYREAGVLKGMVWGDKSGFDKDFYNKLKDSGLVHLMVASGTNVTLLASGGIGMLAGWWNRRWVIVMVLVCLWAYAGIVGWEPPMIRALLLISIFYWGQLLGRKYDLIRSLGVTVAIMVVIDPGMIVSVSFWLSLAAFVGVVTADFARQNMRIGKGVTLLWQASWSTIWIIGVWPDKFGGADKQRGSVLVGGDDLPGGRVGECAGGVDSDVGQSDFDGDISISGVFGMGG</sequence>
<dbReference type="NCBIfam" id="TIGR00360">
    <property type="entry name" value="ComEC_N-term"/>
    <property type="match status" value="1"/>
</dbReference>
<accession>A0A0G0NUG0</accession>
<keyword evidence="3 6" id="KW-0812">Transmembrane</keyword>
<feature type="transmembrane region" description="Helical" evidence="6">
    <location>
        <begin position="58"/>
        <end position="81"/>
    </location>
</feature>
<keyword evidence="2" id="KW-1003">Cell membrane</keyword>
<comment type="subcellular location">
    <subcellularLocation>
        <location evidence="1">Cell membrane</location>
        <topology evidence="1">Multi-pass membrane protein</topology>
    </subcellularLocation>
</comment>
<evidence type="ECO:0000256" key="3">
    <source>
        <dbReference type="ARBA" id="ARBA00022692"/>
    </source>
</evidence>
<dbReference type="Pfam" id="PF03772">
    <property type="entry name" value="Competence"/>
    <property type="match status" value="1"/>
</dbReference>
<evidence type="ECO:0000256" key="2">
    <source>
        <dbReference type="ARBA" id="ARBA00022475"/>
    </source>
</evidence>
<dbReference type="Proteomes" id="UP000033841">
    <property type="component" value="Unassembled WGS sequence"/>
</dbReference>
<dbReference type="PANTHER" id="PTHR30619">
    <property type="entry name" value="DNA INTERNALIZATION/COMPETENCE PROTEIN COMEC/REC2"/>
    <property type="match status" value="1"/>
</dbReference>
<evidence type="ECO:0000256" key="6">
    <source>
        <dbReference type="SAM" id="Phobius"/>
    </source>
</evidence>
<dbReference type="GO" id="GO:0005886">
    <property type="term" value="C:plasma membrane"/>
    <property type="evidence" value="ECO:0007669"/>
    <property type="project" value="UniProtKB-SubCell"/>
</dbReference>
<protein>
    <submittedName>
        <fullName evidence="8">Internalization-related competence protein ComEC/Rec2 protein</fullName>
    </submittedName>
</protein>
<dbReference type="PANTHER" id="PTHR30619:SF1">
    <property type="entry name" value="RECOMBINATION PROTEIN 2"/>
    <property type="match status" value="1"/>
</dbReference>
<evidence type="ECO:0000256" key="4">
    <source>
        <dbReference type="ARBA" id="ARBA00022989"/>
    </source>
</evidence>
<feature type="transmembrane region" description="Helical" evidence="6">
    <location>
        <begin position="139"/>
        <end position="164"/>
    </location>
</feature>
<evidence type="ECO:0000256" key="5">
    <source>
        <dbReference type="ARBA" id="ARBA00023136"/>
    </source>
</evidence>
<comment type="caution">
    <text evidence="8">The sequence shown here is derived from an EMBL/GenBank/DDBJ whole genome shotgun (WGS) entry which is preliminary data.</text>
</comment>
<keyword evidence="5 6" id="KW-0472">Membrane</keyword>
<evidence type="ECO:0000313" key="8">
    <source>
        <dbReference type="EMBL" id="KKQ89509.1"/>
    </source>
</evidence>
<gene>
    <name evidence="8" type="ORF">UT14_C0056G0003</name>
</gene>
<organism evidence="8 9">
    <name type="scientific">Candidatus Shapirobacteria bacterium GW2011_GWE1_38_92</name>
    <dbReference type="NCBI Taxonomy" id="1618489"/>
    <lineage>
        <taxon>Bacteria</taxon>
        <taxon>Candidatus Shapironibacteriota</taxon>
    </lineage>
</organism>
<feature type="transmembrane region" description="Helical" evidence="6">
    <location>
        <begin position="88"/>
        <end position="104"/>
    </location>
</feature>
<dbReference type="EMBL" id="LBVR01000056">
    <property type="protein sequence ID" value="KKQ89509.1"/>
    <property type="molecule type" value="Genomic_DNA"/>
</dbReference>
<keyword evidence="4 6" id="KW-1133">Transmembrane helix</keyword>
<dbReference type="InterPro" id="IPR052159">
    <property type="entry name" value="Competence_DNA_uptake"/>
</dbReference>
<name>A0A0G0NUG0_9BACT</name>
<evidence type="ECO:0000313" key="9">
    <source>
        <dbReference type="Proteomes" id="UP000033841"/>
    </source>
</evidence>
<proteinExistence type="predicted"/>
<dbReference type="AlphaFoldDB" id="A0A0G0NUG0"/>
<evidence type="ECO:0000259" key="7">
    <source>
        <dbReference type="Pfam" id="PF03772"/>
    </source>
</evidence>
<dbReference type="InterPro" id="IPR004477">
    <property type="entry name" value="ComEC_N"/>
</dbReference>